<dbReference type="Proteomes" id="UP000807159">
    <property type="component" value="Chromosome 18"/>
</dbReference>
<dbReference type="NCBIfam" id="TIGR00756">
    <property type="entry name" value="PPR"/>
    <property type="match status" value="1"/>
</dbReference>
<name>A0A8T2WRN6_POPDE</name>
<dbReference type="PANTHER" id="PTHR47926">
    <property type="entry name" value="PENTATRICOPEPTIDE REPEAT-CONTAINING PROTEIN"/>
    <property type="match status" value="1"/>
</dbReference>
<sequence length="142" mass="15875">MAFGLMCSQRRTRLIWMLGTALIDMYGKCRCVDMAFEIFSQIIYQNVFVCTATIAAYSMEGHALEATSLYLEMEERGVKPDHETFIALLTACSHGGLVDKGYKVFQQIGCMVGLLGRVGNLEETVKFIERMPTEPDALYGVP</sequence>
<dbReference type="InterPro" id="IPR002885">
    <property type="entry name" value="PPR_rpt"/>
</dbReference>
<dbReference type="InterPro" id="IPR046960">
    <property type="entry name" value="PPR_At4g14850-like_plant"/>
</dbReference>
<dbReference type="Gene3D" id="1.25.40.10">
    <property type="entry name" value="Tetratricopeptide repeat domain"/>
    <property type="match status" value="1"/>
</dbReference>
<protein>
    <recommendedName>
        <fullName evidence="5">Pentatricopeptide repeat-containing protein</fullName>
    </recommendedName>
</protein>
<proteinExistence type="predicted"/>
<dbReference type="GO" id="GO:0003723">
    <property type="term" value="F:RNA binding"/>
    <property type="evidence" value="ECO:0007669"/>
    <property type="project" value="InterPro"/>
</dbReference>
<keyword evidence="4" id="KW-1185">Reference proteome</keyword>
<gene>
    <name evidence="3" type="ORF">H0E87_029938</name>
</gene>
<comment type="caution">
    <text evidence="3">The sequence shown here is derived from an EMBL/GenBank/DDBJ whole genome shotgun (WGS) entry which is preliminary data.</text>
</comment>
<dbReference type="GO" id="GO:0009451">
    <property type="term" value="P:RNA modification"/>
    <property type="evidence" value="ECO:0007669"/>
    <property type="project" value="InterPro"/>
</dbReference>
<evidence type="ECO:0008006" key="5">
    <source>
        <dbReference type="Google" id="ProtNLM"/>
    </source>
</evidence>
<evidence type="ECO:0000313" key="3">
    <source>
        <dbReference type="EMBL" id="KAH8482671.1"/>
    </source>
</evidence>
<dbReference type="EMBL" id="JACEGQ020000018">
    <property type="protein sequence ID" value="KAH8482671.1"/>
    <property type="molecule type" value="Genomic_DNA"/>
</dbReference>
<evidence type="ECO:0000313" key="4">
    <source>
        <dbReference type="Proteomes" id="UP000807159"/>
    </source>
</evidence>
<reference evidence="3" key="1">
    <citation type="journal article" date="2021" name="J. Hered.">
        <title>Genome Assembly of Salicaceae Populus deltoides (Eastern Cottonwood) I-69 Based on Nanopore Sequencing and Hi-C Technologies.</title>
        <authorList>
            <person name="Bai S."/>
            <person name="Wu H."/>
            <person name="Zhang J."/>
            <person name="Pan Z."/>
            <person name="Zhao W."/>
            <person name="Li Z."/>
            <person name="Tong C."/>
        </authorList>
    </citation>
    <scope>NUCLEOTIDE SEQUENCE</scope>
    <source>
        <tissue evidence="3">Leaf</tissue>
    </source>
</reference>
<dbReference type="PANTHER" id="PTHR47926:SF347">
    <property type="entry name" value="PENTATRICOPEPTIDE REPEAT-CONTAINING PROTEIN"/>
    <property type="match status" value="1"/>
</dbReference>
<accession>A0A8T2WRN6</accession>
<organism evidence="3 4">
    <name type="scientific">Populus deltoides</name>
    <name type="common">Eastern poplar</name>
    <name type="synonym">Eastern cottonwood</name>
    <dbReference type="NCBI Taxonomy" id="3696"/>
    <lineage>
        <taxon>Eukaryota</taxon>
        <taxon>Viridiplantae</taxon>
        <taxon>Streptophyta</taxon>
        <taxon>Embryophyta</taxon>
        <taxon>Tracheophyta</taxon>
        <taxon>Spermatophyta</taxon>
        <taxon>Magnoliopsida</taxon>
        <taxon>eudicotyledons</taxon>
        <taxon>Gunneridae</taxon>
        <taxon>Pentapetalae</taxon>
        <taxon>rosids</taxon>
        <taxon>fabids</taxon>
        <taxon>Malpighiales</taxon>
        <taxon>Salicaceae</taxon>
        <taxon>Saliceae</taxon>
        <taxon>Populus</taxon>
    </lineage>
</organism>
<dbReference type="PROSITE" id="PS51375">
    <property type="entry name" value="PPR"/>
    <property type="match status" value="1"/>
</dbReference>
<evidence type="ECO:0000256" key="1">
    <source>
        <dbReference type="ARBA" id="ARBA00022737"/>
    </source>
</evidence>
<dbReference type="Pfam" id="PF01535">
    <property type="entry name" value="PPR"/>
    <property type="match status" value="1"/>
</dbReference>
<feature type="repeat" description="PPR" evidence="2">
    <location>
        <begin position="46"/>
        <end position="80"/>
    </location>
</feature>
<dbReference type="AlphaFoldDB" id="A0A8T2WRN6"/>
<dbReference type="InterPro" id="IPR011990">
    <property type="entry name" value="TPR-like_helical_dom_sf"/>
</dbReference>
<keyword evidence="1" id="KW-0677">Repeat</keyword>
<evidence type="ECO:0000256" key="2">
    <source>
        <dbReference type="PROSITE-ProRule" id="PRU00708"/>
    </source>
</evidence>
<dbReference type="Pfam" id="PF13041">
    <property type="entry name" value="PPR_2"/>
    <property type="match status" value="1"/>
</dbReference>